<organism evidence="1">
    <name type="scientific">uncultured bacterium Contigcl_1738</name>
    <dbReference type="NCBI Taxonomy" id="1393655"/>
    <lineage>
        <taxon>Bacteria</taxon>
        <taxon>environmental samples</taxon>
    </lineage>
</organism>
<proteinExistence type="predicted"/>
<sequence length="157" mass="17653">MAKALLNDELSVSYSKGFRVMDEAERQKVFPAGGANLWAIWDKRHHVIISVQWHEANALLSKLVDTKSLTKRVQVQARKAYKDMGYEDGELQQTAVCGETAWGVDFSYQMQGVDQVAKALVFKHEACTYTLYCYGRKSNAATAARLFDDFLASLSFS</sequence>
<reference evidence="1" key="1">
    <citation type="journal article" date="2013" name="PLoS ONE">
        <title>Metagenomic insights into the carbohydrate-active enzymes carried by the microorganisms adhering to solid digesta in the rumen of cows.</title>
        <authorList>
            <person name="Wang L."/>
            <person name="Hatem A."/>
            <person name="Catalyurek U.V."/>
            <person name="Morrison M."/>
            <person name="Yu Z."/>
        </authorList>
    </citation>
    <scope>NUCLEOTIDE SEQUENCE</scope>
</reference>
<protein>
    <submittedName>
        <fullName evidence="1">Uncharacterized protein</fullName>
    </submittedName>
</protein>
<dbReference type="AlphaFoldDB" id="W0FSW6"/>
<dbReference type="EMBL" id="KC246863">
    <property type="protein sequence ID" value="AHF26022.1"/>
    <property type="molecule type" value="Genomic_DNA"/>
</dbReference>
<name>W0FSW6_9BACT</name>
<accession>W0FSW6</accession>
<evidence type="ECO:0000313" key="1">
    <source>
        <dbReference type="EMBL" id="AHF26022.1"/>
    </source>
</evidence>